<evidence type="ECO:0000313" key="1">
    <source>
        <dbReference type="EMBL" id="KAE8149837.1"/>
    </source>
</evidence>
<name>A0A5N6TU59_ASPAV</name>
<dbReference type="Proteomes" id="UP000325780">
    <property type="component" value="Unassembled WGS sequence"/>
</dbReference>
<reference evidence="1 2" key="1">
    <citation type="submission" date="2019-04" db="EMBL/GenBank/DDBJ databases">
        <title>Friends and foes A comparative genomics study of 23 Aspergillus species from section Flavi.</title>
        <authorList>
            <consortium name="DOE Joint Genome Institute"/>
            <person name="Kjaerbolling I."/>
            <person name="Vesth T."/>
            <person name="Frisvad J.C."/>
            <person name="Nybo J.L."/>
            <person name="Theobald S."/>
            <person name="Kildgaard S."/>
            <person name="Isbrandt T."/>
            <person name="Kuo A."/>
            <person name="Sato A."/>
            <person name="Lyhne E.K."/>
            <person name="Kogle M.E."/>
            <person name="Wiebenga A."/>
            <person name="Kun R.S."/>
            <person name="Lubbers R.J."/>
            <person name="Makela M.R."/>
            <person name="Barry K."/>
            <person name="Chovatia M."/>
            <person name="Clum A."/>
            <person name="Daum C."/>
            <person name="Haridas S."/>
            <person name="He G."/>
            <person name="LaButti K."/>
            <person name="Lipzen A."/>
            <person name="Mondo S."/>
            <person name="Riley R."/>
            <person name="Salamov A."/>
            <person name="Simmons B.A."/>
            <person name="Magnuson J.K."/>
            <person name="Henrissat B."/>
            <person name="Mortensen U.H."/>
            <person name="Larsen T.O."/>
            <person name="Devries R.P."/>
            <person name="Grigoriev I.V."/>
            <person name="Machida M."/>
            <person name="Baker S.E."/>
            <person name="Andersen M.R."/>
        </authorList>
    </citation>
    <scope>NUCLEOTIDE SEQUENCE [LARGE SCALE GENOMIC DNA]</scope>
    <source>
        <strain evidence="1 2">IBT 18842</strain>
    </source>
</reference>
<accession>A0A5N6TU59</accession>
<evidence type="ECO:0000313" key="2">
    <source>
        <dbReference type="Proteomes" id="UP000325780"/>
    </source>
</evidence>
<keyword evidence="2" id="KW-1185">Reference proteome</keyword>
<proteinExistence type="predicted"/>
<sequence>MTGDTIRGFRRKALSLIFNSIQMLRMIHSRMCDVSQGIPYISRDISVTLDMNFHDGSWARVAKSSDSNRKYTMNFQQILFKQQYGSTLCASYIHTVVMD</sequence>
<organism evidence="1 2">
    <name type="scientific">Aspergillus avenaceus</name>
    <dbReference type="NCBI Taxonomy" id="36643"/>
    <lineage>
        <taxon>Eukaryota</taxon>
        <taxon>Fungi</taxon>
        <taxon>Dikarya</taxon>
        <taxon>Ascomycota</taxon>
        <taxon>Pezizomycotina</taxon>
        <taxon>Eurotiomycetes</taxon>
        <taxon>Eurotiomycetidae</taxon>
        <taxon>Eurotiales</taxon>
        <taxon>Aspergillaceae</taxon>
        <taxon>Aspergillus</taxon>
        <taxon>Aspergillus subgen. Circumdati</taxon>
    </lineage>
</organism>
<dbReference type="EMBL" id="ML742111">
    <property type="protein sequence ID" value="KAE8149837.1"/>
    <property type="molecule type" value="Genomic_DNA"/>
</dbReference>
<gene>
    <name evidence="1" type="ORF">BDV25DRAFT_155598</name>
</gene>
<protein>
    <submittedName>
        <fullName evidence="1">Uncharacterized protein</fullName>
    </submittedName>
</protein>
<dbReference type="AlphaFoldDB" id="A0A5N6TU59"/>